<accession>A0A2M4DJE8</accession>
<reference evidence="2" key="1">
    <citation type="submission" date="2018-01" db="EMBL/GenBank/DDBJ databases">
        <title>An insight into the sialome of Amazonian anophelines.</title>
        <authorList>
            <person name="Ribeiro J.M."/>
            <person name="Scarpassa V."/>
            <person name="Calvo E."/>
        </authorList>
    </citation>
    <scope>NUCLEOTIDE SEQUENCE</scope>
</reference>
<dbReference type="EMBL" id="GGFL01013487">
    <property type="protein sequence ID" value="MBW77665.1"/>
    <property type="molecule type" value="Transcribed_RNA"/>
</dbReference>
<evidence type="ECO:0000256" key="1">
    <source>
        <dbReference type="SAM" id="Phobius"/>
    </source>
</evidence>
<keyword evidence="1" id="KW-0472">Membrane</keyword>
<name>A0A2M4DJE8_ANODA</name>
<proteinExistence type="predicted"/>
<protein>
    <submittedName>
        <fullName evidence="2">Putative secreted protein</fullName>
    </submittedName>
</protein>
<organism evidence="2">
    <name type="scientific">Anopheles darlingi</name>
    <name type="common">Mosquito</name>
    <dbReference type="NCBI Taxonomy" id="43151"/>
    <lineage>
        <taxon>Eukaryota</taxon>
        <taxon>Metazoa</taxon>
        <taxon>Ecdysozoa</taxon>
        <taxon>Arthropoda</taxon>
        <taxon>Hexapoda</taxon>
        <taxon>Insecta</taxon>
        <taxon>Pterygota</taxon>
        <taxon>Neoptera</taxon>
        <taxon>Endopterygota</taxon>
        <taxon>Diptera</taxon>
        <taxon>Nematocera</taxon>
        <taxon>Culicoidea</taxon>
        <taxon>Culicidae</taxon>
        <taxon>Anophelinae</taxon>
        <taxon>Anopheles</taxon>
    </lineage>
</organism>
<sequence>MTILFNTMIIFRQVSSPMIMHSVICGCMPFSASITSGIILVIYASPMIVRMRLTWPMIIRMRLAWPAPSTNVN</sequence>
<keyword evidence="1" id="KW-1133">Transmembrane helix</keyword>
<feature type="transmembrane region" description="Helical" evidence="1">
    <location>
        <begin position="20"/>
        <end position="43"/>
    </location>
</feature>
<dbReference type="AlphaFoldDB" id="A0A2M4DJE8"/>
<evidence type="ECO:0000313" key="2">
    <source>
        <dbReference type="EMBL" id="MBW77665.1"/>
    </source>
</evidence>
<keyword evidence="1" id="KW-0812">Transmembrane</keyword>